<dbReference type="SUPFAM" id="SSF53254">
    <property type="entry name" value="Phosphoglycerate mutase-like"/>
    <property type="match status" value="1"/>
</dbReference>
<dbReference type="PANTHER" id="PTHR48100:SF1">
    <property type="entry name" value="HISTIDINE PHOSPHATASE FAMILY PROTEIN-RELATED"/>
    <property type="match status" value="1"/>
</dbReference>
<dbReference type="Proteomes" id="UP000305398">
    <property type="component" value="Chromosome"/>
</dbReference>
<accession>A0A5B8A689</accession>
<dbReference type="InterPro" id="IPR029033">
    <property type="entry name" value="His_PPase_superfam"/>
</dbReference>
<keyword evidence="3" id="KW-1185">Reference proteome</keyword>
<dbReference type="Pfam" id="PF00300">
    <property type="entry name" value="His_Phos_1"/>
    <property type="match status" value="1"/>
</dbReference>
<dbReference type="GO" id="GO:0016791">
    <property type="term" value="F:phosphatase activity"/>
    <property type="evidence" value="ECO:0007669"/>
    <property type="project" value="TreeGrafter"/>
</dbReference>
<dbReference type="CDD" id="cd07067">
    <property type="entry name" value="HP_PGM_like"/>
    <property type="match status" value="1"/>
</dbReference>
<dbReference type="InterPro" id="IPR013078">
    <property type="entry name" value="His_Pase_superF_clade-1"/>
</dbReference>
<dbReference type="PANTHER" id="PTHR48100">
    <property type="entry name" value="BROAD-SPECIFICITY PHOSPHATASE YOR283W-RELATED"/>
    <property type="match status" value="1"/>
</dbReference>
<keyword evidence="1" id="KW-0732">Signal</keyword>
<sequence length="182" mass="19253">MCTALRWLSIICLFLCFTGCAASQSGNADLAKGSVTTVYIVRHAEKGTEPANDPPLTPAGEQRALALRAKLKSKPVAAIFTTDTRRTRATVAPLAAALKLTPQVYNPRQLTELATQIKQTYAGKTVVVVGHSNTILETAEALGATRPVPTIGDAEFNYLLEVKVPAQGASTAKATRYGAGQK</sequence>
<feature type="chain" id="PRO_5022736044" evidence="1">
    <location>
        <begin position="22"/>
        <end position="182"/>
    </location>
</feature>
<reference evidence="2 3" key="1">
    <citation type="submission" date="2019-06" db="EMBL/GenBank/DDBJ databases">
        <authorList>
            <person name="Srinivasan S."/>
        </authorList>
    </citation>
    <scope>NUCLEOTIDE SEQUENCE [LARGE SCALE GENOMIC DNA]</scope>
    <source>
        <strain evidence="2 3">17J68-5</strain>
    </source>
</reference>
<dbReference type="OrthoDB" id="3296006at2"/>
<dbReference type="KEGG" id="hyj:FHG12_19595"/>
<dbReference type="SMART" id="SM00855">
    <property type="entry name" value="PGAM"/>
    <property type="match status" value="1"/>
</dbReference>
<dbReference type="AlphaFoldDB" id="A0A5B8A689"/>
<gene>
    <name evidence="2" type="ORF">FHG12_19595</name>
</gene>
<dbReference type="Gene3D" id="3.40.50.1240">
    <property type="entry name" value="Phosphoglycerate mutase-like"/>
    <property type="match status" value="1"/>
</dbReference>
<evidence type="ECO:0000256" key="1">
    <source>
        <dbReference type="SAM" id="SignalP"/>
    </source>
</evidence>
<evidence type="ECO:0000313" key="2">
    <source>
        <dbReference type="EMBL" id="QDA62166.1"/>
    </source>
</evidence>
<name>A0A5B8A689_9BACT</name>
<organism evidence="2 3">
    <name type="scientific">Hymenobacter jejuensis</name>
    <dbReference type="NCBI Taxonomy" id="2502781"/>
    <lineage>
        <taxon>Bacteria</taxon>
        <taxon>Pseudomonadati</taxon>
        <taxon>Bacteroidota</taxon>
        <taxon>Cytophagia</taxon>
        <taxon>Cytophagales</taxon>
        <taxon>Hymenobacteraceae</taxon>
        <taxon>Hymenobacter</taxon>
    </lineage>
</organism>
<feature type="signal peptide" evidence="1">
    <location>
        <begin position="1"/>
        <end position="21"/>
    </location>
</feature>
<proteinExistence type="predicted"/>
<evidence type="ECO:0000313" key="3">
    <source>
        <dbReference type="Proteomes" id="UP000305398"/>
    </source>
</evidence>
<protein>
    <submittedName>
        <fullName evidence="2">Histidine phosphatase family protein</fullName>
    </submittedName>
</protein>
<dbReference type="InterPro" id="IPR050275">
    <property type="entry name" value="PGM_Phosphatase"/>
</dbReference>
<dbReference type="EMBL" id="CP040896">
    <property type="protein sequence ID" value="QDA62166.1"/>
    <property type="molecule type" value="Genomic_DNA"/>
</dbReference>
<dbReference type="GO" id="GO:0005737">
    <property type="term" value="C:cytoplasm"/>
    <property type="evidence" value="ECO:0007669"/>
    <property type="project" value="TreeGrafter"/>
</dbReference>